<accession>A0ACB7X8E1</accession>
<dbReference type="Proteomes" id="UP000828048">
    <property type="component" value="Chromosome 6"/>
</dbReference>
<comment type="caution">
    <text evidence="1">The sequence shown here is derived from an EMBL/GenBank/DDBJ whole genome shotgun (WGS) entry which is preliminary data.</text>
</comment>
<protein>
    <submittedName>
        <fullName evidence="1">Uncharacterized protein</fullName>
    </submittedName>
</protein>
<reference evidence="1 2" key="1">
    <citation type="journal article" date="2021" name="Hortic Res">
        <title>High-quality reference genome and annotation aids understanding of berry development for evergreen blueberry (Vaccinium darrowii).</title>
        <authorList>
            <person name="Yu J."/>
            <person name="Hulse-Kemp A.M."/>
            <person name="Babiker E."/>
            <person name="Staton M."/>
        </authorList>
    </citation>
    <scope>NUCLEOTIDE SEQUENCE [LARGE SCALE GENOMIC DNA]</scope>
    <source>
        <strain evidence="2">cv. NJ 8807/NJ 8810</strain>
        <tissue evidence="1">Young leaf</tissue>
    </source>
</reference>
<evidence type="ECO:0000313" key="1">
    <source>
        <dbReference type="EMBL" id="KAH7836938.1"/>
    </source>
</evidence>
<gene>
    <name evidence="1" type="ORF">Vadar_007617</name>
</gene>
<organism evidence="1 2">
    <name type="scientific">Vaccinium darrowii</name>
    <dbReference type="NCBI Taxonomy" id="229202"/>
    <lineage>
        <taxon>Eukaryota</taxon>
        <taxon>Viridiplantae</taxon>
        <taxon>Streptophyta</taxon>
        <taxon>Embryophyta</taxon>
        <taxon>Tracheophyta</taxon>
        <taxon>Spermatophyta</taxon>
        <taxon>Magnoliopsida</taxon>
        <taxon>eudicotyledons</taxon>
        <taxon>Gunneridae</taxon>
        <taxon>Pentapetalae</taxon>
        <taxon>asterids</taxon>
        <taxon>Ericales</taxon>
        <taxon>Ericaceae</taxon>
        <taxon>Vaccinioideae</taxon>
        <taxon>Vaccinieae</taxon>
        <taxon>Vaccinium</taxon>
    </lineage>
</organism>
<evidence type="ECO:0000313" key="2">
    <source>
        <dbReference type="Proteomes" id="UP000828048"/>
    </source>
</evidence>
<dbReference type="EMBL" id="CM037156">
    <property type="protein sequence ID" value="KAH7836938.1"/>
    <property type="molecule type" value="Genomic_DNA"/>
</dbReference>
<name>A0ACB7X8E1_9ERIC</name>
<sequence>MSINLNGKHHELIDMDEQNEEDSVSVVNVVKNAEIEVETRELTATPLKRYVMVVDSGANKWNALINMVLCEEWDKLKRGRSHSKMEHDEVRKAILDDDFWKNLRTTVTFMRLIWDMICYCDSDRACIGEVYQRIDDMLGSLNVALPDNAELRRVIQYLMFFFASPRRGPGWTIVLGRDGANSGDLVGYGGLRLGGEF</sequence>
<proteinExistence type="predicted"/>
<keyword evidence="2" id="KW-1185">Reference proteome</keyword>